<protein>
    <submittedName>
        <fullName evidence="3">Regulator of G-protein signaling 2-like</fullName>
    </submittedName>
</protein>
<feature type="domain" description="RGS" evidence="1">
    <location>
        <begin position="34"/>
        <end position="150"/>
    </location>
</feature>
<dbReference type="InParanoid" id="A0A6J2VCU6"/>
<dbReference type="GeneID" id="115812317"/>
<evidence type="ECO:0000313" key="2">
    <source>
        <dbReference type="Proteomes" id="UP000504632"/>
    </source>
</evidence>
<dbReference type="RefSeq" id="XP_030630660.1">
    <property type="nucleotide sequence ID" value="XM_030774800.1"/>
</dbReference>
<dbReference type="Proteomes" id="UP000504632">
    <property type="component" value="Chromosome 5"/>
</dbReference>
<name>A0A6J2VCU6_CHACN</name>
<organism evidence="2 3">
    <name type="scientific">Chanos chanos</name>
    <name type="common">Milkfish</name>
    <name type="synonym">Mugil chanos</name>
    <dbReference type="NCBI Taxonomy" id="29144"/>
    <lineage>
        <taxon>Eukaryota</taxon>
        <taxon>Metazoa</taxon>
        <taxon>Chordata</taxon>
        <taxon>Craniata</taxon>
        <taxon>Vertebrata</taxon>
        <taxon>Euteleostomi</taxon>
        <taxon>Actinopterygii</taxon>
        <taxon>Neopterygii</taxon>
        <taxon>Teleostei</taxon>
        <taxon>Ostariophysi</taxon>
        <taxon>Gonorynchiformes</taxon>
        <taxon>Chanidae</taxon>
        <taxon>Chanos</taxon>
    </lineage>
</organism>
<reference evidence="3" key="1">
    <citation type="submission" date="2025-08" db="UniProtKB">
        <authorList>
            <consortium name="RefSeq"/>
        </authorList>
    </citation>
    <scope>IDENTIFICATION</scope>
</reference>
<dbReference type="FunFam" id="1.10.167.10:FF:000001">
    <property type="entry name" value="Putative regulator of g-protein signaling 12"/>
    <property type="match status" value="1"/>
</dbReference>
<dbReference type="OrthoDB" id="196547at2759"/>
<dbReference type="PRINTS" id="PR01301">
    <property type="entry name" value="RGSPROTEIN"/>
</dbReference>
<gene>
    <name evidence="3" type="primary">LOC115812317</name>
</gene>
<dbReference type="SUPFAM" id="SSF48097">
    <property type="entry name" value="Regulator of G-protein signaling, RGS"/>
    <property type="match status" value="1"/>
</dbReference>
<dbReference type="SMART" id="SM00315">
    <property type="entry name" value="RGS"/>
    <property type="match status" value="1"/>
</dbReference>
<dbReference type="Pfam" id="PF00615">
    <property type="entry name" value="RGS"/>
    <property type="match status" value="1"/>
</dbReference>
<dbReference type="AlphaFoldDB" id="A0A6J2VCU6"/>
<evidence type="ECO:0000313" key="3">
    <source>
        <dbReference type="RefSeq" id="XP_030630660.1"/>
    </source>
</evidence>
<accession>A0A6J2VCU6</accession>
<keyword evidence="2" id="KW-1185">Reference proteome</keyword>
<proteinExistence type="predicted"/>
<dbReference type="InterPro" id="IPR044926">
    <property type="entry name" value="RGS_subdomain_2"/>
</dbReference>
<dbReference type="PROSITE" id="PS50132">
    <property type="entry name" value="RGS"/>
    <property type="match status" value="1"/>
</dbReference>
<dbReference type="InterPro" id="IPR036305">
    <property type="entry name" value="RGS_sf"/>
</dbReference>
<evidence type="ECO:0000259" key="1">
    <source>
        <dbReference type="PROSITE" id="PS50132"/>
    </source>
</evidence>
<sequence length="152" mass="18122">MEYAKTGSDSIQGQYRDNKRIKTSLREVDQWAQSFEKLLSQPYGRLVFQLFLKSEFCEENIEFWLACEDFRSIKNQEILALKARSIYEEFVRTDSPKEINLDYHTRETVAMNVHQPTRLCFEEAQKKIYSLMENDAYPRFIQSDFYKNLCAS</sequence>
<dbReference type="PANTHER" id="PTHR10845:SF43">
    <property type="entry name" value="REGULATOR OF G-PROTEIN SIGNALING 2"/>
    <property type="match status" value="1"/>
</dbReference>
<dbReference type="InterPro" id="IPR016137">
    <property type="entry name" value="RGS"/>
</dbReference>
<dbReference type="PANTHER" id="PTHR10845">
    <property type="entry name" value="REGULATOR OF G PROTEIN SIGNALING"/>
    <property type="match status" value="1"/>
</dbReference>
<dbReference type="Gene3D" id="1.10.167.10">
    <property type="entry name" value="Regulator of G-protein Signalling 4, domain 2"/>
    <property type="match status" value="1"/>
</dbReference>